<keyword evidence="2" id="KW-1185">Reference proteome</keyword>
<evidence type="ECO:0000313" key="2">
    <source>
        <dbReference type="Proteomes" id="UP000887116"/>
    </source>
</evidence>
<dbReference type="AlphaFoldDB" id="A0A8X6HR83"/>
<reference evidence="1" key="1">
    <citation type="submission" date="2020-07" db="EMBL/GenBank/DDBJ databases">
        <title>Multicomponent nature underlies the extraordinary mechanical properties of spider dragline silk.</title>
        <authorList>
            <person name="Kono N."/>
            <person name="Nakamura H."/>
            <person name="Mori M."/>
            <person name="Yoshida Y."/>
            <person name="Ohtoshi R."/>
            <person name="Malay A.D."/>
            <person name="Moran D.A.P."/>
            <person name="Tomita M."/>
            <person name="Numata K."/>
            <person name="Arakawa K."/>
        </authorList>
    </citation>
    <scope>NUCLEOTIDE SEQUENCE</scope>
</reference>
<evidence type="ECO:0000313" key="1">
    <source>
        <dbReference type="EMBL" id="GFR28423.1"/>
    </source>
</evidence>
<dbReference type="EMBL" id="BMAO01019114">
    <property type="protein sequence ID" value="GFR28423.1"/>
    <property type="molecule type" value="Genomic_DNA"/>
</dbReference>
<proteinExistence type="predicted"/>
<sequence>MHSLKKIFSTYPCYKRGSMFQCPWKFDKQRRPELAVNIKMYPKEPSLEISSSIFVSFYLLSQPISHLLLLDGANFLRLDGKGKFSLIFRFGFDETSSQRKSGSVQ</sequence>
<comment type="caution">
    <text evidence="1">The sequence shown here is derived from an EMBL/GenBank/DDBJ whole genome shotgun (WGS) entry which is preliminary data.</text>
</comment>
<name>A0A8X6HR83_TRICU</name>
<organism evidence="1 2">
    <name type="scientific">Trichonephila clavata</name>
    <name type="common">Joro spider</name>
    <name type="synonym">Nephila clavata</name>
    <dbReference type="NCBI Taxonomy" id="2740835"/>
    <lineage>
        <taxon>Eukaryota</taxon>
        <taxon>Metazoa</taxon>
        <taxon>Ecdysozoa</taxon>
        <taxon>Arthropoda</taxon>
        <taxon>Chelicerata</taxon>
        <taxon>Arachnida</taxon>
        <taxon>Araneae</taxon>
        <taxon>Araneomorphae</taxon>
        <taxon>Entelegynae</taxon>
        <taxon>Araneoidea</taxon>
        <taxon>Nephilidae</taxon>
        <taxon>Trichonephila</taxon>
    </lineage>
</organism>
<accession>A0A8X6HR83</accession>
<protein>
    <submittedName>
        <fullName evidence="1">Uncharacterized protein</fullName>
    </submittedName>
</protein>
<gene>
    <name evidence="1" type="ORF">TNCT_408741</name>
</gene>
<dbReference type="Proteomes" id="UP000887116">
    <property type="component" value="Unassembled WGS sequence"/>
</dbReference>